<protein>
    <recommendedName>
        <fullName evidence="1">diguanylate cyclase</fullName>
        <ecNumber evidence="1">2.7.7.65</ecNumber>
    </recommendedName>
</protein>
<dbReference type="Pfam" id="PF00990">
    <property type="entry name" value="GGDEF"/>
    <property type="match status" value="1"/>
</dbReference>
<keyword evidence="3" id="KW-0472">Membrane</keyword>
<dbReference type="SUPFAM" id="SSF55073">
    <property type="entry name" value="Nucleotide cyclase"/>
    <property type="match status" value="1"/>
</dbReference>
<dbReference type="Gene3D" id="3.30.70.270">
    <property type="match status" value="1"/>
</dbReference>
<feature type="transmembrane region" description="Helical" evidence="3">
    <location>
        <begin position="168"/>
        <end position="191"/>
    </location>
</feature>
<dbReference type="NCBIfam" id="TIGR00254">
    <property type="entry name" value="GGDEF"/>
    <property type="match status" value="1"/>
</dbReference>
<name>A0ABQ1IZ64_9PROT</name>
<dbReference type="Proteomes" id="UP000628854">
    <property type="component" value="Unassembled WGS sequence"/>
</dbReference>
<comment type="caution">
    <text evidence="5">The sequence shown here is derived from an EMBL/GenBank/DDBJ whole genome shotgun (WGS) entry which is preliminary data.</text>
</comment>
<evidence type="ECO:0000256" key="2">
    <source>
        <dbReference type="ARBA" id="ARBA00034247"/>
    </source>
</evidence>
<dbReference type="EC" id="2.7.7.65" evidence="1"/>
<dbReference type="InterPro" id="IPR043128">
    <property type="entry name" value="Rev_trsase/Diguanyl_cyclase"/>
</dbReference>
<dbReference type="InterPro" id="IPR029787">
    <property type="entry name" value="Nucleotide_cyclase"/>
</dbReference>
<dbReference type="SMART" id="SM00267">
    <property type="entry name" value="GGDEF"/>
    <property type="match status" value="1"/>
</dbReference>
<dbReference type="PANTHER" id="PTHR45138:SF9">
    <property type="entry name" value="DIGUANYLATE CYCLASE DGCM-RELATED"/>
    <property type="match status" value="1"/>
</dbReference>
<feature type="transmembrane region" description="Helical" evidence="3">
    <location>
        <begin position="22"/>
        <end position="46"/>
    </location>
</feature>
<dbReference type="PANTHER" id="PTHR45138">
    <property type="entry name" value="REGULATORY COMPONENTS OF SENSORY TRANSDUCTION SYSTEM"/>
    <property type="match status" value="1"/>
</dbReference>
<keyword evidence="3" id="KW-1133">Transmembrane helix</keyword>
<sequence length="421" mass="45982">MPESVKAASSEYYEGDLLLSQMAMIGLAIPGLGGCLTAIFLGFWYYNREFRAPLWFALAFACSAIGFCISNYLVAKDTMANAILNNTIYGLGLVALFQGLCLAFNRRMPWIVLSAFAVGGVAVAAAIQASAIGLSYRILALNLIHGCLTAYGLFRLRSIWKEHWTGSAVVVAFTLVTLNFLMIAPLTTIGVELSGENFFTSTYWLSMNVVALLSVLAVAGALISVCVSHNVKRIHDDANKDYLTGLQTRRAFERSAQFYCTRRSGRTAASLIIMDLDHFKSVNDTFGHSAGDAVLSTIGDFISKQIRRSDIAGRVGGEEICILLPGVDVNGARRLAARLKKQMRDLSYPGIDATRRITASFGIAEFGRTNAFHEIYAEADAMLYAAKQRGRDRIICGERPIDAGSPIRREVLGREPDRKTA</sequence>
<accession>A0ABQ1IZ64</accession>
<dbReference type="EMBL" id="BMKF01000001">
    <property type="protein sequence ID" value="GGB55746.1"/>
    <property type="molecule type" value="Genomic_DNA"/>
</dbReference>
<feature type="domain" description="GGDEF" evidence="4">
    <location>
        <begin position="267"/>
        <end position="399"/>
    </location>
</feature>
<dbReference type="PROSITE" id="PS51257">
    <property type="entry name" value="PROKAR_LIPOPROTEIN"/>
    <property type="match status" value="1"/>
</dbReference>
<keyword evidence="6" id="KW-1185">Reference proteome</keyword>
<feature type="transmembrane region" description="Helical" evidence="3">
    <location>
        <begin position="53"/>
        <end position="75"/>
    </location>
</feature>
<feature type="transmembrane region" description="Helical" evidence="3">
    <location>
        <begin position="111"/>
        <end position="132"/>
    </location>
</feature>
<evidence type="ECO:0000313" key="6">
    <source>
        <dbReference type="Proteomes" id="UP000628854"/>
    </source>
</evidence>
<dbReference type="PROSITE" id="PS50887">
    <property type="entry name" value="GGDEF"/>
    <property type="match status" value="1"/>
</dbReference>
<keyword evidence="3" id="KW-0812">Transmembrane</keyword>
<feature type="transmembrane region" description="Helical" evidence="3">
    <location>
        <begin position="87"/>
        <end position="104"/>
    </location>
</feature>
<feature type="transmembrane region" description="Helical" evidence="3">
    <location>
        <begin position="138"/>
        <end position="156"/>
    </location>
</feature>
<dbReference type="RefSeq" id="WP_143434602.1">
    <property type="nucleotide sequence ID" value="NZ_BMKF01000001.1"/>
</dbReference>
<comment type="catalytic activity">
    <reaction evidence="2">
        <text>2 GTP = 3',3'-c-di-GMP + 2 diphosphate</text>
        <dbReference type="Rhea" id="RHEA:24898"/>
        <dbReference type="ChEBI" id="CHEBI:33019"/>
        <dbReference type="ChEBI" id="CHEBI:37565"/>
        <dbReference type="ChEBI" id="CHEBI:58805"/>
        <dbReference type="EC" id="2.7.7.65"/>
    </reaction>
</comment>
<dbReference type="InterPro" id="IPR050469">
    <property type="entry name" value="Diguanylate_Cyclase"/>
</dbReference>
<dbReference type="InterPro" id="IPR000160">
    <property type="entry name" value="GGDEF_dom"/>
</dbReference>
<evidence type="ECO:0000259" key="4">
    <source>
        <dbReference type="PROSITE" id="PS50887"/>
    </source>
</evidence>
<evidence type="ECO:0000256" key="1">
    <source>
        <dbReference type="ARBA" id="ARBA00012528"/>
    </source>
</evidence>
<evidence type="ECO:0000256" key="3">
    <source>
        <dbReference type="SAM" id="Phobius"/>
    </source>
</evidence>
<dbReference type="CDD" id="cd01949">
    <property type="entry name" value="GGDEF"/>
    <property type="match status" value="1"/>
</dbReference>
<evidence type="ECO:0000313" key="5">
    <source>
        <dbReference type="EMBL" id="GGB55746.1"/>
    </source>
</evidence>
<organism evidence="5 6">
    <name type="scientific">Henriciella pelagia</name>
    <dbReference type="NCBI Taxonomy" id="1977912"/>
    <lineage>
        <taxon>Bacteria</taxon>
        <taxon>Pseudomonadati</taxon>
        <taxon>Pseudomonadota</taxon>
        <taxon>Alphaproteobacteria</taxon>
        <taxon>Hyphomonadales</taxon>
        <taxon>Hyphomonadaceae</taxon>
        <taxon>Henriciella</taxon>
    </lineage>
</organism>
<proteinExistence type="predicted"/>
<feature type="transmembrane region" description="Helical" evidence="3">
    <location>
        <begin position="203"/>
        <end position="227"/>
    </location>
</feature>
<reference evidence="6" key="1">
    <citation type="journal article" date="2019" name="Int. J. Syst. Evol. Microbiol.">
        <title>The Global Catalogue of Microorganisms (GCM) 10K type strain sequencing project: providing services to taxonomists for standard genome sequencing and annotation.</title>
        <authorList>
            <consortium name="The Broad Institute Genomics Platform"/>
            <consortium name="The Broad Institute Genome Sequencing Center for Infectious Disease"/>
            <person name="Wu L."/>
            <person name="Ma J."/>
        </authorList>
    </citation>
    <scope>NUCLEOTIDE SEQUENCE [LARGE SCALE GENOMIC DNA]</scope>
    <source>
        <strain evidence="6">CGMCC 1.15928</strain>
    </source>
</reference>
<gene>
    <name evidence="5" type="ORF">GCM10011503_00040</name>
</gene>